<evidence type="ECO:0000256" key="2">
    <source>
        <dbReference type="SAM" id="SignalP"/>
    </source>
</evidence>
<feature type="compositionally biased region" description="Low complexity" evidence="1">
    <location>
        <begin position="283"/>
        <end position="294"/>
    </location>
</feature>
<feature type="compositionally biased region" description="Basic and acidic residues" evidence="1">
    <location>
        <begin position="338"/>
        <end position="349"/>
    </location>
</feature>
<evidence type="ECO:0000313" key="4">
    <source>
        <dbReference type="Proteomes" id="UP000291343"/>
    </source>
</evidence>
<feature type="signal peptide" evidence="2">
    <location>
        <begin position="1"/>
        <end position="28"/>
    </location>
</feature>
<feature type="compositionally biased region" description="Basic and acidic residues" evidence="1">
    <location>
        <begin position="136"/>
        <end position="147"/>
    </location>
</feature>
<proteinExistence type="predicted"/>
<name>A0A482XCD3_LAOST</name>
<dbReference type="InterPro" id="IPR009003">
    <property type="entry name" value="Peptidase_S1_PA"/>
</dbReference>
<dbReference type="AlphaFoldDB" id="A0A482XCD3"/>
<feature type="chain" id="PRO_5019848298" description="Peptidase S1 domain-containing protein" evidence="2">
    <location>
        <begin position="29"/>
        <end position="565"/>
    </location>
</feature>
<dbReference type="EMBL" id="QKKF02013261">
    <property type="protein sequence ID" value="RZF43128.1"/>
    <property type="molecule type" value="Genomic_DNA"/>
</dbReference>
<evidence type="ECO:0000313" key="3">
    <source>
        <dbReference type="EMBL" id="RZF43128.1"/>
    </source>
</evidence>
<feature type="region of interest" description="Disordered" evidence="1">
    <location>
        <begin position="249"/>
        <end position="304"/>
    </location>
</feature>
<dbReference type="InParanoid" id="A0A482XCD3"/>
<keyword evidence="4" id="KW-1185">Reference proteome</keyword>
<feature type="region of interest" description="Disordered" evidence="1">
    <location>
        <begin position="381"/>
        <end position="420"/>
    </location>
</feature>
<evidence type="ECO:0008006" key="5">
    <source>
        <dbReference type="Google" id="ProtNLM"/>
    </source>
</evidence>
<dbReference type="InterPro" id="IPR043504">
    <property type="entry name" value="Peptidase_S1_PA_chymotrypsin"/>
</dbReference>
<feature type="region of interest" description="Disordered" evidence="1">
    <location>
        <begin position="317"/>
        <end position="349"/>
    </location>
</feature>
<sequence length="565" mass="61448">MAIAHHKPWSCCLRLLFGLPLMATVVLARGLPTVDPGLFVISGVGTCGGGGGYCLLGFDCTLDEDFVADDGNGHCEGLKSAFTPSAHFVCCRDTKRPSSSNNGTKMEESLMNLIAAVNNDLGLDMKNKRKPIVDEMKEEGKNGDHLGETTIQPTTTTEVNTDQSTTDSGQQPGKTDQPDVLDKINSIIDESQEKIQKEKVKPSDEGSSEVEKPGMQQKEANEKEVEDALNKLIASVNTIYEMDKKYSKKPVSGLVKGEENEDQEVSTDGVKSTTPEITVEQSTTDTIQQETGTTVSPDVPDLPEDMEKINSVMEQAMDEEGGNGGPMESKDSWMGQASDEHDVYESPWSDRNKQWYTTSEETPKDEANEVVESGMIDVKPQQTFSQSDVDRYVTSSPDTTQTDLTSPAIPSASPEVKSHQDIELNQVHPASNAVTEASDQESTENATATTTELQTELPPCGMSARCISLVKFVYNDNVLCYGSPLYWDWTVTSASCALRKGMFNITGSSSGTMGLPLRCDGVLAGVQAAEGVGTRVYTPITPYLDWIENNVRKGPVPRQAFRNKF</sequence>
<feature type="compositionally biased region" description="Low complexity" evidence="1">
    <location>
        <begin position="443"/>
        <end position="452"/>
    </location>
</feature>
<feature type="compositionally biased region" description="Polar residues" evidence="1">
    <location>
        <begin position="381"/>
        <end position="405"/>
    </location>
</feature>
<keyword evidence="2" id="KW-0732">Signal</keyword>
<dbReference type="SUPFAM" id="SSF50494">
    <property type="entry name" value="Trypsin-like serine proteases"/>
    <property type="match status" value="1"/>
</dbReference>
<dbReference type="Gene3D" id="2.40.10.10">
    <property type="entry name" value="Trypsin-like serine proteases"/>
    <property type="match status" value="1"/>
</dbReference>
<feature type="region of interest" description="Disordered" evidence="1">
    <location>
        <begin position="433"/>
        <end position="452"/>
    </location>
</feature>
<feature type="compositionally biased region" description="Basic and acidic residues" evidence="1">
    <location>
        <begin position="191"/>
        <end position="212"/>
    </location>
</feature>
<organism evidence="3 4">
    <name type="scientific">Laodelphax striatellus</name>
    <name type="common">Small brown planthopper</name>
    <name type="synonym">Delphax striatella</name>
    <dbReference type="NCBI Taxonomy" id="195883"/>
    <lineage>
        <taxon>Eukaryota</taxon>
        <taxon>Metazoa</taxon>
        <taxon>Ecdysozoa</taxon>
        <taxon>Arthropoda</taxon>
        <taxon>Hexapoda</taxon>
        <taxon>Insecta</taxon>
        <taxon>Pterygota</taxon>
        <taxon>Neoptera</taxon>
        <taxon>Paraneoptera</taxon>
        <taxon>Hemiptera</taxon>
        <taxon>Auchenorrhyncha</taxon>
        <taxon>Fulgoroidea</taxon>
        <taxon>Delphacidae</taxon>
        <taxon>Criomorphinae</taxon>
        <taxon>Laodelphax</taxon>
    </lineage>
</organism>
<dbReference type="STRING" id="195883.A0A482XCD3"/>
<comment type="caution">
    <text evidence="3">The sequence shown here is derived from an EMBL/GenBank/DDBJ whole genome shotgun (WGS) entry which is preliminary data.</text>
</comment>
<dbReference type="OrthoDB" id="6380398at2759"/>
<evidence type="ECO:0000256" key="1">
    <source>
        <dbReference type="SAM" id="MobiDB-lite"/>
    </source>
</evidence>
<feature type="region of interest" description="Disordered" evidence="1">
    <location>
        <begin position="136"/>
        <end position="224"/>
    </location>
</feature>
<protein>
    <recommendedName>
        <fullName evidence="5">Peptidase S1 domain-containing protein</fullName>
    </recommendedName>
</protein>
<feature type="compositionally biased region" description="Polar residues" evidence="1">
    <location>
        <begin position="269"/>
        <end position="282"/>
    </location>
</feature>
<feature type="compositionally biased region" description="Polar residues" evidence="1">
    <location>
        <begin position="162"/>
        <end position="174"/>
    </location>
</feature>
<feature type="compositionally biased region" description="Low complexity" evidence="1">
    <location>
        <begin position="149"/>
        <end position="161"/>
    </location>
</feature>
<accession>A0A482XCD3</accession>
<dbReference type="Proteomes" id="UP000291343">
    <property type="component" value="Unassembled WGS sequence"/>
</dbReference>
<reference evidence="3 4" key="1">
    <citation type="journal article" date="2017" name="Gigascience">
        <title>Genome sequence of the small brown planthopper, Laodelphax striatellus.</title>
        <authorList>
            <person name="Zhu J."/>
            <person name="Jiang F."/>
            <person name="Wang X."/>
            <person name="Yang P."/>
            <person name="Bao Y."/>
            <person name="Zhao W."/>
            <person name="Wang W."/>
            <person name="Lu H."/>
            <person name="Wang Q."/>
            <person name="Cui N."/>
            <person name="Li J."/>
            <person name="Chen X."/>
            <person name="Luo L."/>
            <person name="Yu J."/>
            <person name="Kang L."/>
            <person name="Cui F."/>
        </authorList>
    </citation>
    <scope>NUCLEOTIDE SEQUENCE [LARGE SCALE GENOMIC DNA]</scope>
    <source>
        <strain evidence="3">Lst14</strain>
    </source>
</reference>
<gene>
    <name evidence="3" type="ORF">LSTR_LSTR001306</name>
</gene>